<evidence type="ECO:0000256" key="1">
    <source>
        <dbReference type="SAM" id="Coils"/>
    </source>
</evidence>
<reference evidence="3 4" key="1">
    <citation type="submission" date="2017-09" db="EMBL/GenBank/DDBJ databases">
        <title>Whole genomes of Flavobacteriaceae.</title>
        <authorList>
            <person name="Stine C."/>
            <person name="Li C."/>
            <person name="Tadesse D."/>
        </authorList>
    </citation>
    <scope>NUCLEOTIDE SEQUENCE [LARGE SCALE GENOMIC DNA]</scope>
    <source>
        <strain evidence="3 4">ATCC 35036</strain>
    </source>
</reference>
<dbReference type="Gene3D" id="2.160.20.10">
    <property type="entry name" value="Single-stranded right-handed beta-helix, Pectin lyase-like"/>
    <property type="match status" value="1"/>
</dbReference>
<proteinExistence type="predicted"/>
<dbReference type="EMBL" id="PCMW01000061">
    <property type="protein sequence ID" value="PDS23419.1"/>
    <property type="molecule type" value="Genomic_DNA"/>
</dbReference>
<feature type="coiled-coil region" evidence="1">
    <location>
        <begin position="673"/>
        <end position="700"/>
    </location>
</feature>
<keyword evidence="1" id="KW-0175">Coiled coil</keyword>
<dbReference type="InterPro" id="IPR012334">
    <property type="entry name" value="Pectin_lyas_fold"/>
</dbReference>
<keyword evidence="2" id="KW-0732">Signal</keyword>
<dbReference type="InterPro" id="IPR011050">
    <property type="entry name" value="Pectin_lyase_fold/virulence"/>
</dbReference>
<sequence length="704" mass="77603">MKSNPIYTIILLLLTTFGFAQNNEITGTLTLPTVNSITPIASNGKVLTLDNSGKVILANTSSGTGNATNVYTIKSINSPAILGANITVDNTNTFLNDAINAAINDTINFKYKKIYIQEGNYKMNGSVILSNKKGITIEGSGNSTIITPFTNMDMGLAFFKVENNSYYNTIKNLCLVPEVFNGQVSTAKINSCIELKDGDKNIFENILIGQVNNDEGVVNSYYCMTSPTPIHIIAQGEADFNTFRNISFKRSLGGIVINTSQGAFNGNTFENISFDKATVGIEFVDSDPADLSFRPNDNIFNKIKFQTTTNPSSDLVLIDQLTTHVVKNVIGRNNTFRDFDIFDWKESSPNNKLTYVINVSENADRTVIENFDIEGVTNNGISGVRVKYYKDKGHHTQFINNGIGLGGTDNILRGINDYYIEGVERTTYPTSLNDTDKNHLAFKNFGKVLIQNNLLNYVNSTFSLNNYNHIVIGNKSNNPNDTTLNNVASSTTINGNLKFQKDNSMSLTGVNVITNADPWGTMQWVPLTQSNVTIQSNLYNADGTLTTGRTINQLTNSLTFKTFVETSPSVETLTIKNGQVYVGVVPVSTTSITENAGYNLLVNGKVKVKDEILVSNVGWADYVFKNDYKLQSLAEVESFIKQNGHLPNMPSAHEIETNGLPLASISTKQQEKIEELTLYLINQKKEIDELKKLVQQLVANTPQR</sequence>
<evidence type="ECO:0000256" key="2">
    <source>
        <dbReference type="SAM" id="SignalP"/>
    </source>
</evidence>
<accession>A0A2H3KWI1</accession>
<feature type="chain" id="PRO_5013601605" evidence="2">
    <location>
        <begin position="21"/>
        <end position="704"/>
    </location>
</feature>
<evidence type="ECO:0000313" key="3">
    <source>
        <dbReference type="EMBL" id="PDS23419.1"/>
    </source>
</evidence>
<dbReference type="SUPFAM" id="SSF51126">
    <property type="entry name" value="Pectin lyase-like"/>
    <property type="match status" value="1"/>
</dbReference>
<comment type="caution">
    <text evidence="3">The sequence shown here is derived from an EMBL/GenBank/DDBJ whole genome shotgun (WGS) entry which is preliminary data.</text>
</comment>
<dbReference type="OrthoDB" id="9808753at2"/>
<feature type="signal peptide" evidence="2">
    <location>
        <begin position="1"/>
        <end position="20"/>
    </location>
</feature>
<dbReference type="RefSeq" id="WP_097554464.1">
    <property type="nucleotide sequence ID" value="NZ_PCMW01000061.1"/>
</dbReference>
<name>A0A2H3KWI1_9FLAO</name>
<gene>
    <name evidence="3" type="ORF">B0A77_10980</name>
</gene>
<dbReference type="Proteomes" id="UP000220828">
    <property type="component" value="Unassembled WGS sequence"/>
</dbReference>
<evidence type="ECO:0000313" key="4">
    <source>
        <dbReference type="Proteomes" id="UP000220828"/>
    </source>
</evidence>
<dbReference type="AlphaFoldDB" id="A0A2H3KWI1"/>
<protein>
    <submittedName>
        <fullName evidence="3">Uncharacterized protein</fullName>
    </submittedName>
</protein>
<organism evidence="3 4">
    <name type="scientific">Flavobacterium branchiophilum</name>
    <dbReference type="NCBI Taxonomy" id="55197"/>
    <lineage>
        <taxon>Bacteria</taxon>
        <taxon>Pseudomonadati</taxon>
        <taxon>Bacteroidota</taxon>
        <taxon>Flavobacteriia</taxon>
        <taxon>Flavobacteriales</taxon>
        <taxon>Flavobacteriaceae</taxon>
        <taxon>Flavobacterium</taxon>
    </lineage>
</organism>